<accession>L5KRX3</accession>
<reference evidence="3" key="1">
    <citation type="journal article" date="2013" name="Science">
        <title>Comparative analysis of bat genomes provides insight into the evolution of flight and immunity.</title>
        <authorList>
            <person name="Zhang G."/>
            <person name="Cowled C."/>
            <person name="Shi Z."/>
            <person name="Huang Z."/>
            <person name="Bishop-Lilly K.A."/>
            <person name="Fang X."/>
            <person name="Wynne J.W."/>
            <person name="Xiong Z."/>
            <person name="Baker M.L."/>
            <person name="Zhao W."/>
            <person name="Tachedjian M."/>
            <person name="Zhu Y."/>
            <person name="Zhou P."/>
            <person name="Jiang X."/>
            <person name="Ng J."/>
            <person name="Yang L."/>
            <person name="Wu L."/>
            <person name="Xiao J."/>
            <person name="Feng Y."/>
            <person name="Chen Y."/>
            <person name="Sun X."/>
            <person name="Zhang Y."/>
            <person name="Marsh G.A."/>
            <person name="Crameri G."/>
            <person name="Broder C.C."/>
            <person name="Frey K.G."/>
            <person name="Wang L.F."/>
            <person name="Wang J."/>
        </authorList>
    </citation>
    <scope>NUCLEOTIDE SEQUENCE [LARGE SCALE GENOMIC DNA]</scope>
</reference>
<sequence>MDPTGTLDTEDELGPLAHLAPSPQSEAVAYELQELSLQSSQYLPPLNERKNVNPYCGPPSLAALTVGRKCDLLEVRTPSPLLTRSVSSGKPQKLSVSQELSVTSIGGCQPMCPSLAALLHSIVCSYISLSLLPVMFFGQQKEKKENNFHLS</sequence>
<dbReference type="STRING" id="9402.L5KRX3"/>
<keyword evidence="1" id="KW-1133">Transmembrane helix</keyword>
<evidence type="ECO:0000256" key="1">
    <source>
        <dbReference type="SAM" id="Phobius"/>
    </source>
</evidence>
<evidence type="ECO:0000313" key="2">
    <source>
        <dbReference type="EMBL" id="ELK13538.1"/>
    </source>
</evidence>
<feature type="transmembrane region" description="Helical" evidence="1">
    <location>
        <begin position="115"/>
        <end position="137"/>
    </location>
</feature>
<protein>
    <submittedName>
        <fullName evidence="2">Uncharacterized protein</fullName>
    </submittedName>
</protein>
<dbReference type="EMBL" id="KB030624">
    <property type="protein sequence ID" value="ELK13538.1"/>
    <property type="molecule type" value="Genomic_DNA"/>
</dbReference>
<proteinExistence type="predicted"/>
<dbReference type="Proteomes" id="UP000010552">
    <property type="component" value="Unassembled WGS sequence"/>
</dbReference>
<keyword evidence="1" id="KW-0812">Transmembrane</keyword>
<keyword evidence="3" id="KW-1185">Reference proteome</keyword>
<dbReference type="AlphaFoldDB" id="L5KRX3"/>
<organism evidence="2 3">
    <name type="scientific">Pteropus alecto</name>
    <name type="common">Black flying fox</name>
    <dbReference type="NCBI Taxonomy" id="9402"/>
    <lineage>
        <taxon>Eukaryota</taxon>
        <taxon>Metazoa</taxon>
        <taxon>Chordata</taxon>
        <taxon>Craniata</taxon>
        <taxon>Vertebrata</taxon>
        <taxon>Euteleostomi</taxon>
        <taxon>Mammalia</taxon>
        <taxon>Eutheria</taxon>
        <taxon>Laurasiatheria</taxon>
        <taxon>Chiroptera</taxon>
        <taxon>Yinpterochiroptera</taxon>
        <taxon>Pteropodoidea</taxon>
        <taxon>Pteropodidae</taxon>
        <taxon>Pteropodinae</taxon>
        <taxon>Pteropus</taxon>
    </lineage>
</organism>
<dbReference type="InParanoid" id="L5KRX3"/>
<gene>
    <name evidence="2" type="ORF">PAL_GLEAN10009720</name>
</gene>
<evidence type="ECO:0000313" key="3">
    <source>
        <dbReference type="Proteomes" id="UP000010552"/>
    </source>
</evidence>
<keyword evidence="1" id="KW-0472">Membrane</keyword>
<name>L5KRX3_PTEAL</name>